<evidence type="ECO:0000256" key="2">
    <source>
        <dbReference type="ARBA" id="ARBA00022827"/>
    </source>
</evidence>
<keyword evidence="2" id="KW-0274">FAD</keyword>
<dbReference type="InterPro" id="IPR051312">
    <property type="entry name" value="Diverse_Substr_Oxidored"/>
</dbReference>
<comment type="caution">
    <text evidence="5">The sequence shown here is derived from an EMBL/GenBank/DDBJ whole genome shotgun (WGS) entry which is preliminary data.</text>
</comment>
<organism evidence="5 6">
    <name type="scientific">Roseateles koreensis</name>
    <dbReference type="NCBI Taxonomy" id="2987526"/>
    <lineage>
        <taxon>Bacteria</taxon>
        <taxon>Pseudomonadati</taxon>
        <taxon>Pseudomonadota</taxon>
        <taxon>Betaproteobacteria</taxon>
        <taxon>Burkholderiales</taxon>
        <taxon>Sphaerotilaceae</taxon>
        <taxon>Roseateles</taxon>
    </lineage>
</organism>
<dbReference type="SUPFAM" id="SSF56176">
    <property type="entry name" value="FAD-binding/transporter-associated domain-like"/>
    <property type="match status" value="1"/>
</dbReference>
<dbReference type="PANTHER" id="PTHR42659:SF2">
    <property type="entry name" value="XANTHINE DEHYDROGENASE SUBUNIT C-RELATED"/>
    <property type="match status" value="1"/>
</dbReference>
<sequence length="274" mass="29080">MRDFEYCRPSSLADVLALLRDGADSKLLAGGQSLLGAMKLGLMAPERIVDLAGVPELQGGCRVTRDHLTLGAMQTHASLARNAALQAWAPGLADLAGHIADEQVRSMGTIGGSLANADPSACWPAAMLAVGASLVTDRRTVEVDDYFCGLFSTALEPDEVLCGLRLRRPRRFAYLKHEQAASRFALVGVAISQFDQPDLTGTTVRVALTGTAQGAVRLPAFEQALSRDFSPDALKGLSVDADLMSSDVHGDAHYRAHLAAVVARRAVSKAIEIF</sequence>
<dbReference type="Proteomes" id="UP001219862">
    <property type="component" value="Unassembled WGS sequence"/>
</dbReference>
<dbReference type="InterPro" id="IPR036318">
    <property type="entry name" value="FAD-bd_PCMH-like_sf"/>
</dbReference>
<dbReference type="InterPro" id="IPR016166">
    <property type="entry name" value="FAD-bd_PCMH"/>
</dbReference>
<dbReference type="SUPFAM" id="SSF55447">
    <property type="entry name" value="CO dehydrogenase flavoprotein C-terminal domain-like"/>
    <property type="match status" value="1"/>
</dbReference>
<dbReference type="Gene3D" id="3.30.43.10">
    <property type="entry name" value="Uridine Diphospho-n-acetylenolpyruvylglucosamine Reductase, domain 2"/>
    <property type="match status" value="1"/>
</dbReference>
<dbReference type="PANTHER" id="PTHR42659">
    <property type="entry name" value="XANTHINE DEHYDROGENASE SUBUNIT C-RELATED"/>
    <property type="match status" value="1"/>
</dbReference>
<feature type="domain" description="FAD-binding PCMH-type" evidence="4">
    <location>
        <begin position="1"/>
        <end position="171"/>
    </location>
</feature>
<dbReference type="RefSeq" id="WP_273596361.1">
    <property type="nucleotide sequence ID" value="NZ_JAQQXS010000006.1"/>
</dbReference>
<dbReference type="Gene3D" id="3.30.390.50">
    <property type="entry name" value="CO dehydrogenase flavoprotein, C-terminal domain"/>
    <property type="match status" value="1"/>
</dbReference>
<accession>A0ABT5KS43</accession>
<protein>
    <submittedName>
        <fullName evidence="5">Xanthine dehydrogenase family protein subunit M</fullName>
    </submittedName>
</protein>
<evidence type="ECO:0000256" key="3">
    <source>
        <dbReference type="ARBA" id="ARBA00023002"/>
    </source>
</evidence>
<dbReference type="Pfam" id="PF00941">
    <property type="entry name" value="FAD_binding_5"/>
    <property type="match status" value="1"/>
</dbReference>
<keyword evidence="6" id="KW-1185">Reference proteome</keyword>
<dbReference type="InterPro" id="IPR036683">
    <property type="entry name" value="CO_DH_flav_C_dom_sf"/>
</dbReference>
<keyword evidence="1" id="KW-0285">Flavoprotein</keyword>
<dbReference type="SMART" id="SM01092">
    <property type="entry name" value="CO_deh_flav_C"/>
    <property type="match status" value="1"/>
</dbReference>
<name>A0ABT5KS43_9BURK</name>
<gene>
    <name evidence="5" type="ORF">PRZ01_08635</name>
</gene>
<reference evidence="5 6" key="1">
    <citation type="submission" date="2022-10" db="EMBL/GenBank/DDBJ databases">
        <title>paucibacter sp. hw8 Genome sequencing.</title>
        <authorList>
            <person name="Park S."/>
        </authorList>
    </citation>
    <scope>NUCLEOTIDE SEQUENCE [LARGE SCALE GENOMIC DNA]</scope>
    <source>
        <strain evidence="6">hw8</strain>
    </source>
</reference>
<dbReference type="Pfam" id="PF03450">
    <property type="entry name" value="CO_deh_flav_C"/>
    <property type="match status" value="1"/>
</dbReference>
<dbReference type="InterPro" id="IPR016167">
    <property type="entry name" value="FAD-bd_PCMH_sub1"/>
</dbReference>
<dbReference type="InterPro" id="IPR005107">
    <property type="entry name" value="CO_DH_flav_C"/>
</dbReference>
<evidence type="ECO:0000256" key="1">
    <source>
        <dbReference type="ARBA" id="ARBA00022630"/>
    </source>
</evidence>
<dbReference type="EMBL" id="JAQQXS010000006">
    <property type="protein sequence ID" value="MDC8785255.1"/>
    <property type="molecule type" value="Genomic_DNA"/>
</dbReference>
<proteinExistence type="predicted"/>
<evidence type="ECO:0000313" key="5">
    <source>
        <dbReference type="EMBL" id="MDC8785255.1"/>
    </source>
</evidence>
<dbReference type="InterPro" id="IPR016169">
    <property type="entry name" value="FAD-bd_PCMH_sub2"/>
</dbReference>
<dbReference type="Gene3D" id="3.30.465.10">
    <property type="match status" value="1"/>
</dbReference>
<evidence type="ECO:0000259" key="4">
    <source>
        <dbReference type="PROSITE" id="PS51387"/>
    </source>
</evidence>
<keyword evidence="3" id="KW-0560">Oxidoreductase</keyword>
<evidence type="ECO:0000313" key="6">
    <source>
        <dbReference type="Proteomes" id="UP001219862"/>
    </source>
</evidence>
<dbReference type="InterPro" id="IPR002346">
    <property type="entry name" value="Mopterin_DH_FAD-bd"/>
</dbReference>
<dbReference type="PROSITE" id="PS51387">
    <property type="entry name" value="FAD_PCMH"/>
    <property type="match status" value="1"/>
</dbReference>